<dbReference type="GO" id="GO:0008270">
    <property type="term" value="F:zinc ion binding"/>
    <property type="evidence" value="ECO:0007669"/>
    <property type="project" value="UniProtKB-KW"/>
</dbReference>
<feature type="compositionally biased region" description="Low complexity" evidence="2">
    <location>
        <begin position="78"/>
        <end position="101"/>
    </location>
</feature>
<evidence type="ECO:0000313" key="5">
    <source>
        <dbReference type="Proteomes" id="UP000094455"/>
    </source>
</evidence>
<proteinExistence type="predicted"/>
<dbReference type="Proteomes" id="UP000094455">
    <property type="component" value="Unassembled WGS sequence"/>
</dbReference>
<keyword evidence="5" id="KW-1185">Reference proteome</keyword>
<evidence type="ECO:0000259" key="3">
    <source>
        <dbReference type="PROSITE" id="PS50157"/>
    </source>
</evidence>
<keyword evidence="1" id="KW-0479">Metal-binding</keyword>
<evidence type="ECO:0000313" key="4">
    <source>
        <dbReference type="EMBL" id="ODQ44201.1"/>
    </source>
</evidence>
<feature type="domain" description="C2H2-type" evidence="3">
    <location>
        <begin position="346"/>
        <end position="377"/>
    </location>
</feature>
<dbReference type="PROSITE" id="PS50157">
    <property type="entry name" value="ZINC_FINGER_C2H2_2"/>
    <property type="match status" value="1"/>
</dbReference>
<dbReference type="GO" id="GO:0006355">
    <property type="term" value="P:regulation of DNA-templated transcription"/>
    <property type="evidence" value="ECO:0007669"/>
    <property type="project" value="InterPro"/>
</dbReference>
<evidence type="ECO:0000256" key="2">
    <source>
        <dbReference type="SAM" id="MobiDB-lite"/>
    </source>
</evidence>
<dbReference type="PANTHER" id="PTHR36167">
    <property type="entry name" value="C2H2 FINGER DOMAIN TRANSCRIPTION FACTOR (EUROFUNG)-RELATED"/>
    <property type="match status" value="1"/>
</dbReference>
<dbReference type="GeneID" id="30176793"/>
<protein>
    <recommendedName>
        <fullName evidence="3">C2H2-type domain-containing protein</fullName>
    </recommendedName>
</protein>
<feature type="compositionally biased region" description="Polar residues" evidence="2">
    <location>
        <begin position="45"/>
        <end position="54"/>
    </location>
</feature>
<gene>
    <name evidence="4" type="ORF">PICMEDRAFT_13755</name>
</gene>
<keyword evidence="1" id="KW-0862">Zinc</keyword>
<feature type="region of interest" description="Disordered" evidence="2">
    <location>
        <begin position="11"/>
        <end position="54"/>
    </location>
</feature>
<dbReference type="InterPro" id="IPR039327">
    <property type="entry name" value="CON7-like"/>
</dbReference>
<feature type="region of interest" description="Disordered" evidence="2">
    <location>
        <begin position="77"/>
        <end position="101"/>
    </location>
</feature>
<feature type="compositionally biased region" description="Basic residues" evidence="2">
    <location>
        <begin position="21"/>
        <end position="35"/>
    </location>
</feature>
<dbReference type="PANTHER" id="PTHR36167:SF3">
    <property type="entry name" value="C2H2 FINGER DOMAIN TRANSCRIPTION FACTOR (EUROFUNG)-RELATED"/>
    <property type="match status" value="1"/>
</dbReference>
<dbReference type="PROSITE" id="PS00028">
    <property type="entry name" value="ZINC_FINGER_C2H2_1"/>
    <property type="match status" value="1"/>
</dbReference>
<dbReference type="STRING" id="763406.A0A1E3NDJ8"/>
<reference evidence="4 5" key="1">
    <citation type="journal article" date="2016" name="Proc. Natl. Acad. Sci. U.S.A.">
        <title>Comparative genomics of biotechnologically important yeasts.</title>
        <authorList>
            <person name="Riley R."/>
            <person name="Haridas S."/>
            <person name="Wolfe K.H."/>
            <person name="Lopes M.R."/>
            <person name="Hittinger C.T."/>
            <person name="Goeker M."/>
            <person name="Salamov A.A."/>
            <person name="Wisecaver J.H."/>
            <person name="Long T.M."/>
            <person name="Calvey C.H."/>
            <person name="Aerts A.L."/>
            <person name="Barry K.W."/>
            <person name="Choi C."/>
            <person name="Clum A."/>
            <person name="Coughlan A.Y."/>
            <person name="Deshpande S."/>
            <person name="Douglass A.P."/>
            <person name="Hanson S.J."/>
            <person name="Klenk H.-P."/>
            <person name="LaButti K.M."/>
            <person name="Lapidus A."/>
            <person name="Lindquist E.A."/>
            <person name="Lipzen A.M."/>
            <person name="Meier-Kolthoff J.P."/>
            <person name="Ohm R.A."/>
            <person name="Otillar R.P."/>
            <person name="Pangilinan J.L."/>
            <person name="Peng Y."/>
            <person name="Rokas A."/>
            <person name="Rosa C.A."/>
            <person name="Scheuner C."/>
            <person name="Sibirny A.A."/>
            <person name="Slot J.C."/>
            <person name="Stielow J.B."/>
            <person name="Sun H."/>
            <person name="Kurtzman C.P."/>
            <person name="Blackwell M."/>
            <person name="Grigoriev I.V."/>
            <person name="Jeffries T.W."/>
        </authorList>
    </citation>
    <scope>NUCLEOTIDE SEQUENCE [LARGE SCALE GENOMIC DNA]</scope>
    <source>
        <strain evidence="4 5">NRRL Y-2026</strain>
    </source>
</reference>
<keyword evidence="1" id="KW-0863">Zinc-finger</keyword>
<dbReference type="RefSeq" id="XP_019015314.1">
    <property type="nucleotide sequence ID" value="XM_019160106.1"/>
</dbReference>
<dbReference type="AlphaFoldDB" id="A0A1E3NDJ8"/>
<feature type="compositionally biased region" description="Polar residues" evidence="2">
    <location>
        <begin position="186"/>
        <end position="200"/>
    </location>
</feature>
<dbReference type="InterPro" id="IPR013087">
    <property type="entry name" value="Znf_C2H2_type"/>
</dbReference>
<sequence length="391" mass="44207">MLPHALPVYYTSSNDPSNQHPHPHPHPHQHQHQHQLQHQPNQLQTPTIPTTQSFTPISVRQPLDANRSMPALPYQEILPPLQSSPSQWKQQQPPLSVPQQQYYGTPISSVEYSSPNPFPGGLESSNERISSQRYFNCSSPQEYKRYPPQTGFYLQHGSIFNNNASNPNNSADGALNSNYDYTPFSYDNSKRSSSMQLPQTYPSPPVQFVRSTPSSLKPSSLCIQPSHLVQPLYLTTSSTPLSSALSNTASPNSFLTQQRDTFLPNPLIERPSSSSKPQQYYAPPGVYYDNAKLRFDLNTNASLVASATGETTAGTYSNHTSQSKHIVTPTTRKRKRRKYREIKRYYKCQYGDCDKSYGTLNHLNFHIQLQKHGAKRLASEFKDIRNLAKED</sequence>
<accession>A0A1E3NDJ8</accession>
<dbReference type="OrthoDB" id="1939603at2759"/>
<name>A0A1E3NDJ8_9ASCO</name>
<evidence type="ECO:0000256" key="1">
    <source>
        <dbReference type="PROSITE-ProRule" id="PRU00042"/>
    </source>
</evidence>
<dbReference type="EMBL" id="KV454008">
    <property type="protein sequence ID" value="ODQ44201.1"/>
    <property type="molecule type" value="Genomic_DNA"/>
</dbReference>
<organism evidence="4 5">
    <name type="scientific">Pichia membranifaciens NRRL Y-2026</name>
    <dbReference type="NCBI Taxonomy" id="763406"/>
    <lineage>
        <taxon>Eukaryota</taxon>
        <taxon>Fungi</taxon>
        <taxon>Dikarya</taxon>
        <taxon>Ascomycota</taxon>
        <taxon>Saccharomycotina</taxon>
        <taxon>Pichiomycetes</taxon>
        <taxon>Pichiales</taxon>
        <taxon>Pichiaceae</taxon>
        <taxon>Pichia</taxon>
    </lineage>
</organism>
<feature type="region of interest" description="Disordered" evidence="2">
    <location>
        <begin position="186"/>
        <end position="212"/>
    </location>
</feature>